<evidence type="ECO:0000256" key="1">
    <source>
        <dbReference type="SAM" id="MobiDB-lite"/>
    </source>
</evidence>
<evidence type="ECO:0000313" key="2">
    <source>
        <dbReference type="EnsemblPlants" id="PGSC0003DMT400090587"/>
    </source>
</evidence>
<feature type="compositionally biased region" description="Basic and acidic residues" evidence="1">
    <location>
        <begin position="1"/>
        <end position="10"/>
    </location>
</feature>
<organism evidence="2 3">
    <name type="scientific">Solanum tuberosum</name>
    <name type="common">Potato</name>
    <dbReference type="NCBI Taxonomy" id="4113"/>
    <lineage>
        <taxon>Eukaryota</taxon>
        <taxon>Viridiplantae</taxon>
        <taxon>Streptophyta</taxon>
        <taxon>Embryophyta</taxon>
        <taxon>Tracheophyta</taxon>
        <taxon>Spermatophyta</taxon>
        <taxon>Magnoliopsida</taxon>
        <taxon>eudicotyledons</taxon>
        <taxon>Gunneridae</taxon>
        <taxon>Pentapetalae</taxon>
        <taxon>asterids</taxon>
        <taxon>lamiids</taxon>
        <taxon>Solanales</taxon>
        <taxon>Solanaceae</taxon>
        <taxon>Solanoideae</taxon>
        <taxon>Solaneae</taxon>
        <taxon>Solanum</taxon>
    </lineage>
</organism>
<dbReference type="InParanoid" id="M1DKQ5"/>
<keyword evidence="3" id="KW-1185">Reference proteome</keyword>
<accession>M1DKQ5</accession>
<dbReference type="Gramene" id="PGSC0003DMT400090587">
    <property type="protein sequence ID" value="PGSC0003DMT400090587"/>
    <property type="gene ID" value="PGSC0003DMG400040158"/>
</dbReference>
<dbReference type="Proteomes" id="UP000011115">
    <property type="component" value="Unassembled WGS sequence"/>
</dbReference>
<dbReference type="EnsemblPlants" id="PGSC0003DMT400090587">
    <property type="protein sequence ID" value="PGSC0003DMT400090587"/>
    <property type="gene ID" value="PGSC0003DMG400040158"/>
</dbReference>
<feature type="region of interest" description="Disordered" evidence="1">
    <location>
        <begin position="1"/>
        <end position="33"/>
    </location>
</feature>
<sequence>MNRSNQEKNERKHRPNPLQERNKFPSIPAPKSKDFSVGFITRSSAFRSRVDRFPIRIQHYQWALFDEEKGHQESGSGSSAGLRKG</sequence>
<evidence type="ECO:0000313" key="3">
    <source>
        <dbReference type="Proteomes" id="UP000011115"/>
    </source>
</evidence>
<dbReference type="HOGENOM" id="CLU_2517040_0_0_1"/>
<proteinExistence type="predicted"/>
<reference evidence="3" key="1">
    <citation type="journal article" date="2011" name="Nature">
        <title>Genome sequence and analysis of the tuber crop potato.</title>
        <authorList>
            <consortium name="The Potato Genome Sequencing Consortium"/>
        </authorList>
    </citation>
    <scope>NUCLEOTIDE SEQUENCE [LARGE SCALE GENOMIC DNA]</scope>
    <source>
        <strain evidence="3">cv. DM1-3 516 R44</strain>
    </source>
</reference>
<dbReference type="PaxDb" id="4113-PGSC0003DMT400090587"/>
<protein>
    <submittedName>
        <fullName evidence="2">Uncharacterized protein</fullName>
    </submittedName>
</protein>
<feature type="region of interest" description="Disordered" evidence="1">
    <location>
        <begin position="66"/>
        <end position="85"/>
    </location>
</feature>
<reference evidence="2" key="2">
    <citation type="submission" date="2015-06" db="UniProtKB">
        <authorList>
            <consortium name="EnsemblPlants"/>
        </authorList>
    </citation>
    <scope>IDENTIFICATION</scope>
    <source>
        <strain evidence="2">DM1-3 516 R44</strain>
    </source>
</reference>
<dbReference type="AlphaFoldDB" id="M1DKQ5"/>
<name>M1DKQ5_SOLTU</name>